<dbReference type="Pfam" id="PF07862">
    <property type="entry name" value="Nif11"/>
    <property type="match status" value="1"/>
</dbReference>
<gene>
    <name evidence="2" type="ORF">FTW19_21910</name>
</gene>
<dbReference type="RefSeq" id="WP_147649700.1">
    <property type="nucleotide sequence ID" value="NZ_CP042806.1"/>
</dbReference>
<reference evidence="2 3" key="1">
    <citation type="submission" date="2019-08" db="EMBL/GenBank/DDBJ databases">
        <title>Complete genome sequence of Terriglobus albidus strain ORNL.</title>
        <authorList>
            <person name="Podar M."/>
        </authorList>
    </citation>
    <scope>NUCLEOTIDE SEQUENCE [LARGE SCALE GENOMIC DNA]</scope>
    <source>
        <strain evidence="2 3">ORNL</strain>
    </source>
</reference>
<evidence type="ECO:0000313" key="3">
    <source>
        <dbReference type="Proteomes" id="UP000321820"/>
    </source>
</evidence>
<feature type="domain" description="Nif11" evidence="1">
    <location>
        <begin position="1"/>
        <end position="54"/>
    </location>
</feature>
<accession>A0A5B9EED0</accession>
<evidence type="ECO:0000259" key="1">
    <source>
        <dbReference type="Pfam" id="PF07862"/>
    </source>
</evidence>
<dbReference type="Proteomes" id="UP000321820">
    <property type="component" value="Chromosome"/>
</dbReference>
<protein>
    <submittedName>
        <fullName evidence="2">Nif11 family protein</fullName>
    </submittedName>
</protein>
<evidence type="ECO:0000313" key="2">
    <source>
        <dbReference type="EMBL" id="QEE30402.1"/>
    </source>
</evidence>
<name>A0A5B9EED0_9BACT</name>
<sequence length="152" mass="14824">MSLQSATEFTNTLTSNPELAATLFQSANGKTVSEAAAIASDLGKQHGFDFTADEAIEARNAYASANPLSEEELDSVAGGGDSAPYIGTMIGTVAGQLAPTGTGGVVGAGVGAGVATAVGGGSASESVAAGAVAAANNLNESKNIVQQIFSGW</sequence>
<proteinExistence type="predicted"/>
<keyword evidence="3" id="KW-1185">Reference proteome</keyword>
<dbReference type="KEGG" id="talb:FTW19_21910"/>
<organism evidence="2 3">
    <name type="scientific">Terriglobus albidus</name>
    <dbReference type="NCBI Taxonomy" id="1592106"/>
    <lineage>
        <taxon>Bacteria</taxon>
        <taxon>Pseudomonadati</taxon>
        <taxon>Acidobacteriota</taxon>
        <taxon>Terriglobia</taxon>
        <taxon>Terriglobales</taxon>
        <taxon>Acidobacteriaceae</taxon>
        <taxon>Terriglobus</taxon>
    </lineage>
</organism>
<dbReference type="EMBL" id="CP042806">
    <property type="protein sequence ID" value="QEE30402.1"/>
    <property type="molecule type" value="Genomic_DNA"/>
</dbReference>
<dbReference type="AlphaFoldDB" id="A0A5B9EED0"/>
<dbReference type="InterPro" id="IPR012903">
    <property type="entry name" value="Nif11"/>
</dbReference>